<keyword evidence="9 10" id="KW-0472">Membrane</keyword>
<comment type="subcellular location">
    <subcellularLocation>
        <location evidence="2 10">Membrane</location>
        <topology evidence="2 10">Multi-pass membrane protein</topology>
    </subcellularLocation>
</comment>
<dbReference type="PANTHER" id="PTHR22936:SF69">
    <property type="entry name" value="RHOMBOID-LIKE PROTEIN"/>
    <property type="match status" value="1"/>
</dbReference>
<feature type="transmembrane region" description="Helical" evidence="10">
    <location>
        <begin position="182"/>
        <end position="208"/>
    </location>
</feature>
<comment type="function">
    <text evidence="10">Serine protease involved in intramembrane proteolysis.</text>
</comment>
<feature type="domain" description="Peptidase S54 rhomboid" evidence="11">
    <location>
        <begin position="176"/>
        <end position="312"/>
    </location>
</feature>
<evidence type="ECO:0000256" key="4">
    <source>
        <dbReference type="ARBA" id="ARBA00022670"/>
    </source>
</evidence>
<feature type="transmembrane region" description="Helical" evidence="10">
    <location>
        <begin position="421"/>
        <end position="441"/>
    </location>
</feature>
<keyword evidence="7 10" id="KW-0720">Serine protease</keyword>
<name>A0A061DAV6_BABBI</name>
<dbReference type="GO" id="GO:0004252">
    <property type="term" value="F:serine-type endopeptidase activity"/>
    <property type="evidence" value="ECO:0007669"/>
    <property type="project" value="InterPro"/>
</dbReference>
<accession>A0A061DAV6</accession>
<dbReference type="EMBL" id="LK391709">
    <property type="protein sequence ID" value="CDR97127.1"/>
    <property type="molecule type" value="Genomic_DNA"/>
</dbReference>
<comment type="catalytic activity">
    <reaction evidence="1 10">
        <text>Cleaves type-1 transmembrane domains using a catalytic dyad composed of serine and histidine that are contributed by different transmembrane domains.</text>
        <dbReference type="EC" id="3.4.21.105"/>
    </reaction>
</comment>
<dbReference type="Proteomes" id="UP000033188">
    <property type="component" value="Chromosome 3"/>
</dbReference>
<evidence type="ECO:0000256" key="10">
    <source>
        <dbReference type="RuleBase" id="RU362115"/>
    </source>
</evidence>
<evidence type="ECO:0000256" key="3">
    <source>
        <dbReference type="ARBA" id="ARBA00009045"/>
    </source>
</evidence>
<dbReference type="VEuPathDB" id="PiroplasmaDB:BBBOND_0310300"/>
<evidence type="ECO:0000256" key="9">
    <source>
        <dbReference type="ARBA" id="ARBA00023136"/>
    </source>
</evidence>
<evidence type="ECO:0000256" key="8">
    <source>
        <dbReference type="ARBA" id="ARBA00022989"/>
    </source>
</evidence>
<reference evidence="13" key="1">
    <citation type="journal article" date="2014" name="Nucleic Acids Res.">
        <title>The evolutionary dynamics of variant antigen genes in Babesia reveal a history of genomic innovation underlying host-parasite interaction.</title>
        <authorList>
            <person name="Jackson A.P."/>
            <person name="Otto T.D."/>
            <person name="Darby A."/>
            <person name="Ramaprasad A."/>
            <person name="Xia D."/>
            <person name="Echaide I.E."/>
            <person name="Farber M."/>
            <person name="Gahlot S."/>
            <person name="Gamble J."/>
            <person name="Gupta D."/>
            <person name="Gupta Y."/>
            <person name="Jackson L."/>
            <person name="Malandrin L."/>
            <person name="Malas T.B."/>
            <person name="Moussa E."/>
            <person name="Nair M."/>
            <person name="Reid A.J."/>
            <person name="Sanders M."/>
            <person name="Sharma J."/>
            <person name="Tracey A."/>
            <person name="Quail M.A."/>
            <person name="Weir W."/>
            <person name="Wastling J.M."/>
            <person name="Hall N."/>
            <person name="Willadsen P."/>
            <person name="Lingelbach K."/>
            <person name="Shiels B."/>
            <person name="Tait A."/>
            <person name="Berriman M."/>
            <person name="Allred D.R."/>
            <person name="Pain A."/>
        </authorList>
    </citation>
    <scope>NUCLEOTIDE SEQUENCE [LARGE SCALE GENOMIC DNA]</scope>
    <source>
        <strain evidence="13">Bond</strain>
    </source>
</reference>
<dbReference type="STRING" id="5866.A0A061DAV6"/>
<feature type="transmembrane region" description="Helical" evidence="10">
    <location>
        <begin position="271"/>
        <end position="287"/>
    </location>
</feature>
<dbReference type="GeneID" id="24565668"/>
<protein>
    <recommendedName>
        <fullName evidence="10">Rhomboid-like protease</fullName>
        <ecNumber evidence="10">3.4.21.105</ecNumber>
    </recommendedName>
</protein>
<keyword evidence="6 10" id="KW-0378">Hydrolase</keyword>
<keyword evidence="5 10" id="KW-0812">Transmembrane</keyword>
<sequence>MADSQTWDTEQRRQQAAIRTRMGWSNCMPNCVEALYTRLDNIAKSVRHCIRKEPSGDPKTGSFAILKSSLVIYIVVFLFSLVINKTTFHGRCIGRVDYSLTDINAPYYSPLGYSACEHNTNSAADSISFYSNGEDNGYPSIGALELNASFSAYYGPKWRTLNILGCADTNYIRHYGEWFRMFTAIALHGGWLHLLNNSVAQVIIFYVIEPEWGFLRTLVGYLVTGYGGYLVGVVFVPCLKQVGSSGIQLGFIGAIVPYCVEHWYAMGSPELILFLSLTIFVVDFAAMDKTVSAHIHVGGYIFGLLYGFATIKSVALFDRGVPYQRFVIRYFSRWMSDAKKAQYIRAIAKSSQSEALARFQYESEAKANERHWGCIKHIMGIYPFGPHRMRRRDIITRVTALTIMAFMALFLFLGLYDESTYTSVITNMTGIFSSACTCCYIKRDATNAYQALQVEFLKGRYFCFSSIEYAERYCVEL</sequence>
<proteinExistence type="inferred from homology"/>
<keyword evidence="4 10" id="KW-0645">Protease</keyword>
<evidence type="ECO:0000256" key="5">
    <source>
        <dbReference type="ARBA" id="ARBA00022692"/>
    </source>
</evidence>
<dbReference type="GO" id="GO:0016020">
    <property type="term" value="C:membrane"/>
    <property type="evidence" value="ECO:0007669"/>
    <property type="project" value="UniProtKB-SubCell"/>
</dbReference>
<evidence type="ECO:0000256" key="7">
    <source>
        <dbReference type="ARBA" id="ARBA00022825"/>
    </source>
</evidence>
<evidence type="ECO:0000256" key="2">
    <source>
        <dbReference type="ARBA" id="ARBA00004141"/>
    </source>
</evidence>
<feature type="transmembrane region" description="Helical" evidence="10">
    <location>
        <begin position="214"/>
        <end position="239"/>
    </location>
</feature>
<dbReference type="SUPFAM" id="SSF144091">
    <property type="entry name" value="Rhomboid-like"/>
    <property type="match status" value="1"/>
</dbReference>
<evidence type="ECO:0000313" key="12">
    <source>
        <dbReference type="EMBL" id="CDR97127.1"/>
    </source>
</evidence>
<dbReference type="Pfam" id="PF01694">
    <property type="entry name" value="Rhomboid"/>
    <property type="match status" value="1"/>
</dbReference>
<keyword evidence="8 10" id="KW-1133">Transmembrane helix</keyword>
<dbReference type="Gene3D" id="1.20.1540.10">
    <property type="entry name" value="Rhomboid-like"/>
    <property type="match status" value="1"/>
</dbReference>
<dbReference type="InterPro" id="IPR022764">
    <property type="entry name" value="Peptidase_S54_rhomboid_dom"/>
</dbReference>
<dbReference type="PANTHER" id="PTHR22936">
    <property type="entry name" value="RHOMBOID-RELATED"/>
    <property type="match status" value="1"/>
</dbReference>
<organism evidence="12 13">
    <name type="scientific">Babesia bigemina</name>
    <dbReference type="NCBI Taxonomy" id="5866"/>
    <lineage>
        <taxon>Eukaryota</taxon>
        <taxon>Sar</taxon>
        <taxon>Alveolata</taxon>
        <taxon>Apicomplexa</taxon>
        <taxon>Aconoidasida</taxon>
        <taxon>Piroplasmida</taxon>
        <taxon>Babesiidae</taxon>
        <taxon>Babesia</taxon>
    </lineage>
</organism>
<evidence type="ECO:0000313" key="13">
    <source>
        <dbReference type="Proteomes" id="UP000033188"/>
    </source>
</evidence>
<dbReference type="AlphaFoldDB" id="A0A061DAV6"/>
<keyword evidence="13" id="KW-1185">Reference proteome</keyword>
<evidence type="ECO:0000256" key="1">
    <source>
        <dbReference type="ARBA" id="ARBA00000156"/>
    </source>
</evidence>
<feature type="transmembrane region" description="Helical" evidence="10">
    <location>
        <begin position="63"/>
        <end position="83"/>
    </location>
</feature>
<evidence type="ECO:0000256" key="6">
    <source>
        <dbReference type="ARBA" id="ARBA00022801"/>
    </source>
</evidence>
<gene>
    <name evidence="12" type="ORF">BBBOND_0310300</name>
</gene>
<dbReference type="EC" id="3.4.21.105" evidence="10"/>
<dbReference type="RefSeq" id="XP_012769313.1">
    <property type="nucleotide sequence ID" value="XM_012913859.1"/>
</dbReference>
<dbReference type="GO" id="GO:0006508">
    <property type="term" value="P:proteolysis"/>
    <property type="evidence" value="ECO:0007669"/>
    <property type="project" value="UniProtKB-KW"/>
</dbReference>
<evidence type="ECO:0000259" key="11">
    <source>
        <dbReference type="Pfam" id="PF01694"/>
    </source>
</evidence>
<dbReference type="KEGG" id="bbig:BBBOND_0310300"/>
<comment type="similarity">
    <text evidence="3 10">Belongs to the peptidase S54 family.</text>
</comment>
<comment type="caution">
    <text evidence="10">Lacks conserved residue(s) required for the propagation of feature annotation.</text>
</comment>
<feature type="transmembrane region" description="Helical" evidence="10">
    <location>
        <begin position="394"/>
        <end position="415"/>
    </location>
</feature>
<dbReference type="InterPro" id="IPR035952">
    <property type="entry name" value="Rhomboid-like_sf"/>
</dbReference>
<dbReference type="InterPro" id="IPR002610">
    <property type="entry name" value="Peptidase_S54_rhomboid-like"/>
</dbReference>
<dbReference type="OrthoDB" id="418595at2759"/>